<dbReference type="AlphaFoldDB" id="A0A0V8JGS7"/>
<name>A0A0V8JGS7_9BACI</name>
<evidence type="ECO:0000313" key="4">
    <source>
        <dbReference type="Proteomes" id="UP000053681"/>
    </source>
</evidence>
<dbReference type="RefSeq" id="WP_061786514.1">
    <property type="nucleotide sequence ID" value="NZ_KQ758726.1"/>
</dbReference>
<keyword evidence="2" id="KW-0732">Signal</keyword>
<feature type="chain" id="PRO_5006893918" evidence="2">
    <location>
        <begin position="25"/>
        <end position="287"/>
    </location>
</feature>
<dbReference type="Proteomes" id="UP000053681">
    <property type="component" value="Unassembled WGS sequence"/>
</dbReference>
<evidence type="ECO:0000256" key="2">
    <source>
        <dbReference type="SAM" id="SignalP"/>
    </source>
</evidence>
<accession>A0A0V8JGS7</accession>
<reference evidence="3 4" key="1">
    <citation type="submission" date="2015-11" db="EMBL/GenBank/DDBJ databases">
        <title>Bacillus caseinolyticus sp nov.</title>
        <authorList>
            <person name="Dastager S.G."/>
            <person name="Mawlankar R."/>
        </authorList>
    </citation>
    <scope>NUCLEOTIDE SEQUENCE [LARGE SCALE GENOMIC DNA]</scope>
    <source>
        <strain evidence="3 4">SGD-V-76</strain>
    </source>
</reference>
<keyword evidence="4" id="KW-1185">Reference proteome</keyword>
<feature type="region of interest" description="Disordered" evidence="1">
    <location>
        <begin position="109"/>
        <end position="133"/>
    </location>
</feature>
<protein>
    <submittedName>
        <fullName evidence="3">Uncharacterized protein</fullName>
    </submittedName>
</protein>
<evidence type="ECO:0000256" key="1">
    <source>
        <dbReference type="SAM" id="MobiDB-lite"/>
    </source>
</evidence>
<organism evidence="3 4">
    <name type="scientific">Priestia veravalensis</name>
    <dbReference type="NCBI Taxonomy" id="1414648"/>
    <lineage>
        <taxon>Bacteria</taxon>
        <taxon>Bacillati</taxon>
        <taxon>Bacillota</taxon>
        <taxon>Bacilli</taxon>
        <taxon>Bacillales</taxon>
        <taxon>Bacillaceae</taxon>
        <taxon>Priestia</taxon>
    </lineage>
</organism>
<comment type="caution">
    <text evidence="3">The sequence shown here is derived from an EMBL/GenBank/DDBJ whole genome shotgun (WGS) entry which is preliminary data.</text>
</comment>
<gene>
    <name evidence="3" type="ORF">AS180_20320</name>
</gene>
<evidence type="ECO:0000313" key="3">
    <source>
        <dbReference type="EMBL" id="KSU86137.1"/>
    </source>
</evidence>
<proteinExistence type="predicted"/>
<feature type="signal peptide" evidence="2">
    <location>
        <begin position="1"/>
        <end position="24"/>
    </location>
</feature>
<dbReference type="EMBL" id="LNQP01000112">
    <property type="protein sequence ID" value="KSU86137.1"/>
    <property type="molecule type" value="Genomic_DNA"/>
</dbReference>
<sequence>MKLLKTITILFLALMSVTSTRAFAEEATQENQNVTVQSIKHLVITLPENSDSSLIDMYENGGWEYNPTTNQLQKPVTYEGLEIEVDNKVYNTDENGVVSLSTEKNAGEEVTIESEQLSASEKDVKESNQKLSTTADVSDETVVVEEYINLNHLLNSMGDGQTDEVTDEEAHDATLTQDEQVGELKAAAPYLDNKQLPSRGRAIHCNRFNGYLGDGRYYSNEASPSAIRNFFQSDCDVSLARSTKCYADYGSNPYCAAKPSTKNGHCGVIVGHARGYHKHTGWFSPSK</sequence>